<keyword evidence="1" id="KW-1133">Transmembrane helix</keyword>
<evidence type="ECO:0000256" key="1">
    <source>
        <dbReference type="SAM" id="Phobius"/>
    </source>
</evidence>
<sequence length="97" mass="10734">MAALVFQTLFSSSSGEGVGGGSALRGFVGNCRLHLHVACLKCTRECHFLALQNIFYVRYCVTLCVWHIFAVFWAYYRSLKGATGPLLPESRGKSLRS</sequence>
<reference evidence="2" key="1">
    <citation type="submission" date="2018-01" db="EMBL/GenBank/DDBJ databases">
        <title>An insight into the sialome of Amazonian anophelines.</title>
        <authorList>
            <person name="Ribeiro J.M."/>
            <person name="Scarpassa V."/>
            <person name="Calvo E."/>
        </authorList>
    </citation>
    <scope>NUCLEOTIDE SEQUENCE</scope>
</reference>
<keyword evidence="1" id="KW-0472">Membrane</keyword>
<proteinExistence type="predicted"/>
<organism evidence="2">
    <name type="scientific">Anopheles darlingi</name>
    <name type="common">Mosquito</name>
    <dbReference type="NCBI Taxonomy" id="43151"/>
    <lineage>
        <taxon>Eukaryota</taxon>
        <taxon>Metazoa</taxon>
        <taxon>Ecdysozoa</taxon>
        <taxon>Arthropoda</taxon>
        <taxon>Hexapoda</taxon>
        <taxon>Insecta</taxon>
        <taxon>Pterygota</taxon>
        <taxon>Neoptera</taxon>
        <taxon>Endopterygota</taxon>
        <taxon>Diptera</taxon>
        <taxon>Nematocera</taxon>
        <taxon>Culicoidea</taxon>
        <taxon>Culicidae</taxon>
        <taxon>Anophelinae</taxon>
        <taxon>Anopheles</taxon>
    </lineage>
</organism>
<evidence type="ECO:0000313" key="2">
    <source>
        <dbReference type="EMBL" id="MBW77126.1"/>
    </source>
</evidence>
<accession>A0A2M4DHU6</accession>
<name>A0A2M4DHU6_ANODA</name>
<dbReference type="EMBL" id="GGFL01012948">
    <property type="protein sequence ID" value="MBW77126.1"/>
    <property type="molecule type" value="Transcribed_RNA"/>
</dbReference>
<keyword evidence="1" id="KW-0812">Transmembrane</keyword>
<dbReference type="AlphaFoldDB" id="A0A2M4DHU6"/>
<protein>
    <submittedName>
        <fullName evidence="2">Uncharacterized protein</fullName>
    </submittedName>
</protein>
<feature type="transmembrane region" description="Helical" evidence="1">
    <location>
        <begin position="56"/>
        <end position="76"/>
    </location>
</feature>